<keyword evidence="1" id="KW-0732">Signal</keyword>
<reference evidence="7" key="5">
    <citation type="submission" date="2025-09" db="UniProtKB">
        <authorList>
            <consortium name="Ensembl"/>
        </authorList>
    </citation>
    <scope>IDENTIFICATION</scope>
</reference>
<feature type="domain" description="Ig-like" evidence="6">
    <location>
        <begin position="10"/>
        <end position="101"/>
    </location>
</feature>
<dbReference type="InterPro" id="IPR003599">
    <property type="entry name" value="Ig_sub"/>
</dbReference>
<reference evidence="8" key="1">
    <citation type="journal article" date="2006" name="Science">
        <title>Ancient noncoding elements conserved in the human genome.</title>
        <authorList>
            <person name="Venkatesh B."/>
            <person name="Kirkness E.F."/>
            <person name="Loh Y.H."/>
            <person name="Halpern A.L."/>
            <person name="Lee A.P."/>
            <person name="Johnson J."/>
            <person name="Dandona N."/>
            <person name="Viswanathan L.D."/>
            <person name="Tay A."/>
            <person name="Venter J.C."/>
            <person name="Strausberg R.L."/>
            <person name="Brenner S."/>
        </authorList>
    </citation>
    <scope>NUCLEOTIDE SEQUENCE [LARGE SCALE GENOMIC DNA]</scope>
</reference>
<reference evidence="8" key="2">
    <citation type="journal article" date="2007" name="PLoS Biol.">
        <title>Survey sequencing and comparative analysis of the elephant shark (Callorhinchus milii) genome.</title>
        <authorList>
            <person name="Venkatesh B."/>
            <person name="Kirkness E.F."/>
            <person name="Loh Y.H."/>
            <person name="Halpern A.L."/>
            <person name="Lee A.P."/>
            <person name="Johnson J."/>
            <person name="Dandona N."/>
            <person name="Viswanathan L.D."/>
            <person name="Tay A."/>
            <person name="Venter J.C."/>
            <person name="Strausberg R.L."/>
            <person name="Brenner S."/>
        </authorList>
    </citation>
    <scope>NUCLEOTIDE SEQUENCE [LARGE SCALE GENOMIC DNA]</scope>
</reference>
<dbReference type="InterPro" id="IPR007110">
    <property type="entry name" value="Ig-like_dom"/>
</dbReference>
<dbReference type="SUPFAM" id="SSF48726">
    <property type="entry name" value="Immunoglobulin"/>
    <property type="match status" value="1"/>
</dbReference>
<dbReference type="Ensembl" id="ENSCMIT00000032798.1">
    <property type="protein sequence ID" value="ENSCMIP00000032306.1"/>
    <property type="gene ID" value="ENSCMIG00000013809.1"/>
</dbReference>
<proteinExistence type="predicted"/>
<dbReference type="PROSITE" id="PS50835">
    <property type="entry name" value="IG_LIKE"/>
    <property type="match status" value="1"/>
</dbReference>
<organism evidence="7 8">
    <name type="scientific">Callorhinchus milii</name>
    <name type="common">Ghost shark</name>
    <dbReference type="NCBI Taxonomy" id="7868"/>
    <lineage>
        <taxon>Eukaryota</taxon>
        <taxon>Metazoa</taxon>
        <taxon>Chordata</taxon>
        <taxon>Craniata</taxon>
        <taxon>Vertebrata</taxon>
        <taxon>Chondrichthyes</taxon>
        <taxon>Holocephali</taxon>
        <taxon>Chimaeriformes</taxon>
        <taxon>Callorhinchidae</taxon>
        <taxon>Callorhinchus</taxon>
    </lineage>
</organism>
<dbReference type="Proteomes" id="UP000314986">
    <property type="component" value="Unassembled WGS sequence"/>
</dbReference>
<evidence type="ECO:0000313" key="7">
    <source>
        <dbReference type="Ensembl" id="ENSCMIP00000032306.1"/>
    </source>
</evidence>
<reference evidence="8" key="3">
    <citation type="journal article" date="2014" name="Nature">
        <title>Elephant shark genome provides unique insights into gnathostome evolution.</title>
        <authorList>
            <consortium name="International Elephant Shark Genome Sequencing Consortium"/>
            <person name="Venkatesh B."/>
            <person name="Lee A.P."/>
            <person name="Ravi V."/>
            <person name="Maurya A.K."/>
            <person name="Lian M.M."/>
            <person name="Swann J.B."/>
            <person name="Ohta Y."/>
            <person name="Flajnik M.F."/>
            <person name="Sutoh Y."/>
            <person name="Kasahara M."/>
            <person name="Hoon S."/>
            <person name="Gangu V."/>
            <person name="Roy S.W."/>
            <person name="Irimia M."/>
            <person name="Korzh V."/>
            <person name="Kondrychyn I."/>
            <person name="Lim Z.W."/>
            <person name="Tay B.H."/>
            <person name="Tohari S."/>
            <person name="Kong K.W."/>
            <person name="Ho S."/>
            <person name="Lorente-Galdos B."/>
            <person name="Quilez J."/>
            <person name="Marques-Bonet T."/>
            <person name="Raney B.J."/>
            <person name="Ingham P.W."/>
            <person name="Tay A."/>
            <person name="Hillier L.W."/>
            <person name="Minx P."/>
            <person name="Boehm T."/>
            <person name="Wilson R.K."/>
            <person name="Brenner S."/>
            <person name="Warren W.C."/>
        </authorList>
    </citation>
    <scope>NUCLEOTIDE SEQUENCE [LARGE SCALE GENOMIC DNA]</scope>
</reference>
<dbReference type="InterPro" id="IPR036179">
    <property type="entry name" value="Ig-like_dom_sf"/>
</dbReference>
<keyword evidence="2" id="KW-1064">Adaptive immunity</keyword>
<dbReference type="InParanoid" id="A0A4W3IY66"/>
<evidence type="ECO:0000256" key="5">
    <source>
        <dbReference type="ARBA" id="ARBA00043266"/>
    </source>
</evidence>
<dbReference type="AlphaFoldDB" id="A0A4W3IY66"/>
<dbReference type="STRING" id="7868.ENSCMIP00000032306"/>
<dbReference type="InterPro" id="IPR013783">
    <property type="entry name" value="Ig-like_fold"/>
</dbReference>
<evidence type="ECO:0000256" key="2">
    <source>
        <dbReference type="ARBA" id="ARBA00023130"/>
    </source>
</evidence>
<dbReference type="PANTHER" id="PTHR19367:SF18">
    <property type="entry name" value="T CELL RECEPTOR ALPHA VARIABLE 16"/>
    <property type="match status" value="1"/>
</dbReference>
<evidence type="ECO:0000256" key="1">
    <source>
        <dbReference type="ARBA" id="ARBA00022729"/>
    </source>
</evidence>
<sequence>VGTRFLGIGGQVVVTQYPPEITEFEGQNVTLNCSYSTKVTAFWYMQNPDGALQYLYSSGNDDPVKGAGFGNRFSAQVQKSNSTTSLSVSELVVSDSAVYYCAFSLTTVIDCTASLVQKLPSPCITLYDPPLFTQQ</sequence>
<dbReference type="GeneTree" id="ENSGT00970000196773"/>
<dbReference type="InterPro" id="IPR013106">
    <property type="entry name" value="Ig_V-set"/>
</dbReference>
<dbReference type="SMART" id="SM00409">
    <property type="entry name" value="IG"/>
    <property type="match status" value="1"/>
</dbReference>
<dbReference type="Gene3D" id="2.60.40.10">
    <property type="entry name" value="Immunoglobulins"/>
    <property type="match status" value="1"/>
</dbReference>
<evidence type="ECO:0000256" key="4">
    <source>
        <dbReference type="ARBA" id="ARBA00023319"/>
    </source>
</evidence>
<keyword evidence="4" id="KW-0393">Immunoglobulin domain</keyword>
<dbReference type="InterPro" id="IPR051287">
    <property type="entry name" value="TCR_variable_region"/>
</dbReference>
<evidence type="ECO:0000313" key="8">
    <source>
        <dbReference type="Proteomes" id="UP000314986"/>
    </source>
</evidence>
<protein>
    <recommendedName>
        <fullName evidence="6">Ig-like domain-containing protein</fullName>
    </recommendedName>
</protein>
<accession>A0A4W3IY66</accession>
<dbReference type="OMA" id="CITLYDP"/>
<dbReference type="SMART" id="SM00406">
    <property type="entry name" value="IGv"/>
    <property type="match status" value="1"/>
</dbReference>
<name>A0A4W3IY66_CALMI</name>
<keyword evidence="8" id="KW-1185">Reference proteome</keyword>
<dbReference type="Pfam" id="PF07686">
    <property type="entry name" value="V-set"/>
    <property type="match status" value="1"/>
</dbReference>
<evidence type="ECO:0000259" key="6">
    <source>
        <dbReference type="PROSITE" id="PS50835"/>
    </source>
</evidence>
<dbReference type="PANTHER" id="PTHR19367">
    <property type="entry name" value="T-CELL RECEPTOR ALPHA CHAIN V REGION"/>
    <property type="match status" value="1"/>
</dbReference>
<keyword evidence="3" id="KW-0675">Receptor</keyword>
<dbReference type="GO" id="GO:0042101">
    <property type="term" value="C:T cell receptor complex"/>
    <property type="evidence" value="ECO:0007669"/>
    <property type="project" value="UniProtKB-KW"/>
</dbReference>
<keyword evidence="5" id="KW-1279">T cell receptor</keyword>
<dbReference type="GO" id="GO:0002250">
    <property type="term" value="P:adaptive immune response"/>
    <property type="evidence" value="ECO:0007669"/>
    <property type="project" value="UniProtKB-KW"/>
</dbReference>
<evidence type="ECO:0000256" key="3">
    <source>
        <dbReference type="ARBA" id="ARBA00023170"/>
    </source>
</evidence>
<keyword evidence="5" id="KW-0391">Immunity</keyword>
<reference evidence="7" key="4">
    <citation type="submission" date="2025-08" db="UniProtKB">
        <authorList>
            <consortium name="Ensembl"/>
        </authorList>
    </citation>
    <scope>IDENTIFICATION</scope>
</reference>